<evidence type="ECO:0000313" key="3">
    <source>
        <dbReference type="EMBL" id="RKD12493.1"/>
    </source>
</evidence>
<keyword evidence="4" id="KW-1185">Reference proteome</keyword>
<evidence type="ECO:0000259" key="2">
    <source>
        <dbReference type="PROSITE" id="PS50930"/>
    </source>
</evidence>
<keyword evidence="1" id="KW-1133">Transmembrane helix</keyword>
<evidence type="ECO:0000256" key="1">
    <source>
        <dbReference type="SAM" id="Phobius"/>
    </source>
</evidence>
<proteinExistence type="predicted"/>
<name>A0A419S1Z1_9SPHI</name>
<organism evidence="3 4">
    <name type="scientific">Pelobium manganitolerans</name>
    <dbReference type="NCBI Taxonomy" id="1842495"/>
    <lineage>
        <taxon>Bacteria</taxon>
        <taxon>Pseudomonadati</taxon>
        <taxon>Bacteroidota</taxon>
        <taxon>Sphingobacteriia</taxon>
        <taxon>Sphingobacteriales</taxon>
        <taxon>Sphingobacteriaceae</taxon>
        <taxon>Pelobium</taxon>
    </lineage>
</organism>
<dbReference type="SMART" id="SM00850">
    <property type="entry name" value="LytTR"/>
    <property type="match status" value="1"/>
</dbReference>
<dbReference type="EMBL" id="MBTA01000030">
    <property type="protein sequence ID" value="RKD12493.1"/>
    <property type="molecule type" value="Genomic_DNA"/>
</dbReference>
<keyword evidence="1" id="KW-0812">Transmembrane</keyword>
<accession>A0A419S1Z1</accession>
<dbReference type="Proteomes" id="UP000283433">
    <property type="component" value="Unassembled WGS sequence"/>
</dbReference>
<dbReference type="InterPro" id="IPR007492">
    <property type="entry name" value="LytTR_DNA-bd_dom"/>
</dbReference>
<dbReference type="PROSITE" id="PS50930">
    <property type="entry name" value="HTH_LYTTR"/>
    <property type="match status" value="1"/>
</dbReference>
<reference evidence="3 4" key="1">
    <citation type="submission" date="2016-07" db="EMBL/GenBank/DDBJ databases">
        <title>Genome of Pelobium manganitolerans.</title>
        <authorList>
            <person name="Wu S."/>
            <person name="Wang G."/>
        </authorList>
    </citation>
    <scope>NUCLEOTIDE SEQUENCE [LARGE SCALE GENOMIC DNA]</scope>
    <source>
        <strain evidence="3 4">YS-25</strain>
    </source>
</reference>
<feature type="transmembrane region" description="Helical" evidence="1">
    <location>
        <begin position="46"/>
        <end position="67"/>
    </location>
</feature>
<dbReference type="AlphaFoldDB" id="A0A419S1Z1"/>
<evidence type="ECO:0000313" key="4">
    <source>
        <dbReference type="Proteomes" id="UP000283433"/>
    </source>
</evidence>
<gene>
    <name evidence="3" type="ORF">BCY91_12680</name>
</gene>
<dbReference type="RefSeq" id="WP_120183318.1">
    <property type="nucleotide sequence ID" value="NZ_MBTA01000030.1"/>
</dbReference>
<sequence length="276" mass="31999">MKRKTVQAEKDSYPSRPYRWLMAVSTAHFIVTYNQDKNTLLIMTQLNYWLAMAVSIVVAILMINAVTLTSKELDKLYNWEVFPLKRIVLQMLFGLLLPLIIDVLLIWAFFAFFGHDFWSSRFMKQELKLILVLLIALNMLYFAIYYKSALNRHKQEAAVKIPASLGKKKLAIAPEEIAYAYRQDHYGYIICKSGHSFHTDCSIEKLKTLLPATKFIQTRRHMIVSLDAIQSYEPYGNGQGKIFMRCATDNGFNEIITREFFPAFKQRMLALLATVD</sequence>
<feature type="transmembrane region" description="Helical" evidence="1">
    <location>
        <begin position="87"/>
        <end position="115"/>
    </location>
</feature>
<protein>
    <recommendedName>
        <fullName evidence="2">HTH LytTR-type domain-containing protein</fullName>
    </recommendedName>
</protein>
<dbReference type="Gene3D" id="2.40.50.1020">
    <property type="entry name" value="LytTr DNA-binding domain"/>
    <property type="match status" value="1"/>
</dbReference>
<keyword evidence="1" id="KW-0472">Membrane</keyword>
<feature type="domain" description="HTH LytTR-type" evidence="2">
    <location>
        <begin position="161"/>
        <end position="270"/>
    </location>
</feature>
<dbReference type="Pfam" id="PF04397">
    <property type="entry name" value="LytTR"/>
    <property type="match status" value="1"/>
</dbReference>
<dbReference type="GO" id="GO:0003677">
    <property type="term" value="F:DNA binding"/>
    <property type="evidence" value="ECO:0007669"/>
    <property type="project" value="InterPro"/>
</dbReference>
<feature type="transmembrane region" description="Helical" evidence="1">
    <location>
        <begin position="127"/>
        <end position="146"/>
    </location>
</feature>
<comment type="caution">
    <text evidence="3">The sequence shown here is derived from an EMBL/GenBank/DDBJ whole genome shotgun (WGS) entry which is preliminary data.</text>
</comment>